<dbReference type="AlphaFoldDB" id="A0A9D5LXB8"/>
<gene>
    <name evidence="2" type="ORF">INF28_03725</name>
</gene>
<protein>
    <submittedName>
        <fullName evidence="2">Uncharacterized protein</fullName>
    </submittedName>
</protein>
<evidence type="ECO:0000313" key="3">
    <source>
        <dbReference type="Proteomes" id="UP000806542"/>
    </source>
</evidence>
<evidence type="ECO:0000256" key="1">
    <source>
        <dbReference type="SAM" id="SignalP"/>
    </source>
</evidence>
<dbReference type="Gene3D" id="3.20.20.80">
    <property type="entry name" value="Glycosidases"/>
    <property type="match status" value="1"/>
</dbReference>
<dbReference type="EMBL" id="JADCKB010000005">
    <property type="protein sequence ID" value="MBE5039573.1"/>
    <property type="molecule type" value="Genomic_DNA"/>
</dbReference>
<keyword evidence="3" id="KW-1185">Reference proteome</keyword>
<accession>A0A9D5LXB8</accession>
<organism evidence="2 3">
    <name type="scientific">Ructibacterium gallinarum</name>
    <dbReference type="NCBI Taxonomy" id="2779355"/>
    <lineage>
        <taxon>Bacteria</taxon>
        <taxon>Bacillati</taxon>
        <taxon>Bacillota</taxon>
        <taxon>Clostridia</taxon>
        <taxon>Eubacteriales</taxon>
        <taxon>Oscillospiraceae</taxon>
        <taxon>Ructibacterium</taxon>
    </lineage>
</organism>
<dbReference type="Proteomes" id="UP000806542">
    <property type="component" value="Unassembled WGS sequence"/>
</dbReference>
<dbReference type="InterPro" id="IPR051923">
    <property type="entry name" value="Glycosyl_Hydrolase_39"/>
</dbReference>
<keyword evidence="1" id="KW-0732">Signal</keyword>
<reference evidence="2" key="1">
    <citation type="submission" date="2020-10" db="EMBL/GenBank/DDBJ databases">
        <title>ChiBAC.</title>
        <authorList>
            <person name="Zenner C."/>
            <person name="Hitch T.C.A."/>
            <person name="Clavel T."/>
        </authorList>
    </citation>
    <scope>NUCLEOTIDE SEQUENCE</scope>
    <source>
        <strain evidence="2">DSM 107454</strain>
    </source>
</reference>
<proteinExistence type="predicted"/>
<dbReference type="PANTHER" id="PTHR12631:SF10">
    <property type="entry name" value="BETA-XYLOSIDASE-LIKE PROTEIN-RELATED"/>
    <property type="match status" value="1"/>
</dbReference>
<sequence>MKKKILLVLLFCVCLIVTKVFAAELDIQMQNNQITVSGQAEEKVSGKNFTVSVYEGDDTDRSMAKLVYLDQCTTGTRGYWSECFSMGNRADGMYTIVVGGLSSEAVTKSFYYTNNALKTKLAGNAELSGDSLIEVLGDGTYTMEFPDAKTSTIIHTGFDVVVNSDAANLTVWLGGKANVNPWSGSDIYGTVRFTDVGEFGVITELNSWFMADGIASYINGESYHVDMWIDMDRKILSVYLDGAHYKTLRLNTGLTALYNVVFQFTGASSGQKTLLQNAVFETAAYGDVFTEARPSYVDERVNVFLTTDRPGNIFFDEQHVKFNMSAVNRENAARNYAAALNVLDTNGSIIYTENFDLSLRAYEMKTEYHTIDMNEAVLQFGMFTAELILTDKVDSSQMIKTSSRFSVANGSAGLNTKMGIHTMFGHGYGDAATNMSLMNNGGFGLIRDYISYDQYKQADGTYMLPERYNVWKEYASEYGIKPIIIVSGTFNDGTGVPSNAAERSEFSDYVQNLATELMGTVDTFELFNELNWDLRYDPTTYAELIITAKDALKKANPNAKLLVMATARAGNQAQTWIKNVLIYIRDTKHLNLADYIDGVSIHPYKRVNRSPETGQTAQDEDGTLREQVIGVRKLLDDFGLTEVKITATEMGWSTSDEYSEGWIEPPYVTDVQQAEYSVRAGVLLYEELDGMCWHTLNNKINESAFETNFGLTKAWAGEELPYEAKPAYLALTNFNTLLKGAERTSLDISDDNTFYTGVFERPDSSEVTVMWTTDGTIQKPYTASGNCIKVYDIYGNCEMLYSSDKSFDLSVTTSPIYITAVTNIENVSIFDGDIANTKYAKLDLGSPLGVDALLIIASYKEKKLLDVAICHVAHDFSGCVDTGKIDILDADTVKAYLWDEALTPRLKITA</sequence>
<comment type="caution">
    <text evidence="2">The sequence shown here is derived from an EMBL/GenBank/DDBJ whole genome shotgun (WGS) entry which is preliminary data.</text>
</comment>
<dbReference type="SUPFAM" id="SSF51445">
    <property type="entry name" value="(Trans)glycosidases"/>
    <property type="match status" value="1"/>
</dbReference>
<evidence type="ECO:0000313" key="2">
    <source>
        <dbReference type="EMBL" id="MBE5039573.1"/>
    </source>
</evidence>
<name>A0A9D5LXB8_9FIRM</name>
<dbReference type="PANTHER" id="PTHR12631">
    <property type="entry name" value="ALPHA-L-IDURONIDASE"/>
    <property type="match status" value="1"/>
</dbReference>
<dbReference type="InterPro" id="IPR017853">
    <property type="entry name" value="GH"/>
</dbReference>
<dbReference type="GO" id="GO:0004553">
    <property type="term" value="F:hydrolase activity, hydrolyzing O-glycosyl compounds"/>
    <property type="evidence" value="ECO:0007669"/>
    <property type="project" value="TreeGrafter"/>
</dbReference>
<dbReference type="RefSeq" id="WP_226392132.1">
    <property type="nucleotide sequence ID" value="NZ_JADCKB010000005.1"/>
</dbReference>
<feature type="signal peptide" evidence="1">
    <location>
        <begin position="1"/>
        <end position="22"/>
    </location>
</feature>
<feature type="chain" id="PRO_5038570636" evidence="1">
    <location>
        <begin position="23"/>
        <end position="910"/>
    </location>
</feature>